<organism evidence="1 2">
    <name type="scientific">Hufsiella arboris</name>
    <dbReference type="NCBI Taxonomy" id="2695275"/>
    <lineage>
        <taxon>Bacteria</taxon>
        <taxon>Pseudomonadati</taxon>
        <taxon>Bacteroidota</taxon>
        <taxon>Sphingobacteriia</taxon>
        <taxon>Sphingobacteriales</taxon>
        <taxon>Sphingobacteriaceae</taxon>
        <taxon>Hufsiella</taxon>
    </lineage>
</organism>
<dbReference type="InterPro" id="IPR025345">
    <property type="entry name" value="DUF4249"/>
</dbReference>
<dbReference type="EMBL" id="WVHT01000001">
    <property type="protein sequence ID" value="MXV49504.1"/>
    <property type="molecule type" value="Genomic_DNA"/>
</dbReference>
<dbReference type="Proteomes" id="UP000466586">
    <property type="component" value="Unassembled WGS sequence"/>
</dbReference>
<protein>
    <submittedName>
        <fullName evidence="1">DUF4249 family protein</fullName>
    </submittedName>
</protein>
<gene>
    <name evidence="1" type="ORF">GS399_00850</name>
</gene>
<name>A0A7K1Y4K9_9SPHI</name>
<dbReference type="Pfam" id="PF14054">
    <property type="entry name" value="DUF4249"/>
    <property type="match status" value="1"/>
</dbReference>
<keyword evidence="2" id="KW-1185">Reference proteome</keyword>
<dbReference type="RefSeq" id="WP_160842614.1">
    <property type="nucleotide sequence ID" value="NZ_WVHT01000001.1"/>
</dbReference>
<proteinExistence type="predicted"/>
<evidence type="ECO:0000313" key="2">
    <source>
        <dbReference type="Proteomes" id="UP000466586"/>
    </source>
</evidence>
<evidence type="ECO:0000313" key="1">
    <source>
        <dbReference type="EMBL" id="MXV49504.1"/>
    </source>
</evidence>
<comment type="caution">
    <text evidence="1">The sequence shown here is derived from an EMBL/GenBank/DDBJ whole genome shotgun (WGS) entry which is preliminary data.</text>
</comment>
<reference evidence="1 2" key="1">
    <citation type="submission" date="2019-11" db="EMBL/GenBank/DDBJ databases">
        <title>Pedobacter sp. HMF7647 Genome sequencing and assembly.</title>
        <authorList>
            <person name="Kang H."/>
            <person name="Kim H."/>
            <person name="Joh K."/>
        </authorList>
    </citation>
    <scope>NUCLEOTIDE SEQUENCE [LARGE SCALE GENOMIC DNA]</scope>
    <source>
        <strain evidence="1 2">HMF7647</strain>
    </source>
</reference>
<accession>A0A7K1Y4K9</accession>
<dbReference type="AlphaFoldDB" id="A0A7K1Y4K9"/>
<sequence>MSIICCACTHFEDIQINKPRDKKLAVFSIIYPSDSVFVSVNPVSIIGMSDNKTLFSNDSVVVKISNLKTNSSCLLTLKDSIRNIYAISQQKFPVTKGETYQLTVSAPGFQEVSAQTQVPPAALEPDTIPVPTPYYNNSYGGYMYSLTGRWSSPGNDRFGYKILVLDYGSYYTTTTFISGSDVTQSNNDYTFKYEGHFHSVRGGSKLADSKLDVFLITTDSVFKSFYQANDVFLNIHDYITDGFGLAVLSGFKGIIPPFSNIDNGFGVFGSCVFSQKKTITVNHPQ</sequence>